<organism evidence="1 2">
    <name type="scientific">Riccia fluitans</name>
    <dbReference type="NCBI Taxonomy" id="41844"/>
    <lineage>
        <taxon>Eukaryota</taxon>
        <taxon>Viridiplantae</taxon>
        <taxon>Streptophyta</taxon>
        <taxon>Embryophyta</taxon>
        <taxon>Marchantiophyta</taxon>
        <taxon>Marchantiopsida</taxon>
        <taxon>Marchantiidae</taxon>
        <taxon>Marchantiales</taxon>
        <taxon>Ricciaceae</taxon>
        <taxon>Riccia</taxon>
    </lineage>
</organism>
<proteinExistence type="predicted"/>
<reference evidence="1 2" key="1">
    <citation type="submission" date="2024-09" db="EMBL/GenBank/DDBJ databases">
        <title>Chromosome-scale assembly of Riccia fluitans.</title>
        <authorList>
            <person name="Paukszto L."/>
            <person name="Sawicki J."/>
            <person name="Karawczyk K."/>
            <person name="Piernik-Szablinska J."/>
            <person name="Szczecinska M."/>
            <person name="Mazdziarz M."/>
        </authorList>
    </citation>
    <scope>NUCLEOTIDE SEQUENCE [LARGE SCALE GENOMIC DNA]</scope>
    <source>
        <strain evidence="1">Rf_01</strain>
        <tissue evidence="1">Aerial parts of the thallus</tissue>
    </source>
</reference>
<dbReference type="AlphaFoldDB" id="A0ABD1XJV6"/>
<sequence length="251" mass="26987">MCILQTLLESQATACAAKRGAGEEKSRNVSFAIRGLWGWESEGTGTVTRGVHGECYPAGTLRTAGGAVAGSGWKLGLRAGWPGRGLARMERLAAWLPVWRTFKRSSGHMRGYVAPPPIGREETDAGGDERRGLYKTLGALFLSQVNEVLRRGRELELEGTDWVCRKKRTIAVPLRAGEGLNGILLPNRVSLIPSFRQITGTKGLGTSPRLGLSAQVGVSVSSKDFKFLKPSEEFKISSVGSCTCREAEGPS</sequence>
<evidence type="ECO:0000313" key="2">
    <source>
        <dbReference type="Proteomes" id="UP001605036"/>
    </source>
</evidence>
<dbReference type="EMBL" id="JBHFFA010000008">
    <property type="protein sequence ID" value="KAL2609201.1"/>
    <property type="molecule type" value="Genomic_DNA"/>
</dbReference>
<name>A0ABD1XJV6_9MARC</name>
<keyword evidence="2" id="KW-1185">Reference proteome</keyword>
<evidence type="ECO:0000313" key="1">
    <source>
        <dbReference type="EMBL" id="KAL2609201.1"/>
    </source>
</evidence>
<protein>
    <submittedName>
        <fullName evidence="1">Uncharacterized protein</fullName>
    </submittedName>
</protein>
<dbReference type="Proteomes" id="UP001605036">
    <property type="component" value="Unassembled WGS sequence"/>
</dbReference>
<comment type="caution">
    <text evidence="1">The sequence shown here is derived from an EMBL/GenBank/DDBJ whole genome shotgun (WGS) entry which is preliminary data.</text>
</comment>
<accession>A0ABD1XJV6</accession>
<gene>
    <name evidence="1" type="ORF">R1flu_027774</name>
</gene>